<dbReference type="InterPro" id="IPR018310">
    <property type="entry name" value="Put_endonuclease_Z1-dom"/>
</dbReference>
<proteinExistence type="predicted"/>
<sequence>MAHVRAIHEAEQGDDSSLQQVLDAFVLSGAIKLYREALDPRSVAYRHHTMLVHESVRIADHRELMDRLLKLWYVSGPLEAEALHRLRALYDLDFAPVSAHRAEDLARPVSFDELIPYIDAARARIADGLEKPVIIVNGDRDIERASVDFDQRPVWKILVGGAKLARGFTVEGLTISYYRRAASQADTLMQMGRWFGFREGYADLVRLYISRGETAGNKEIDLYEAFATMCRDEEEFRSQLADYAHLVDGKPMITPAQLPPLVAQYLPWLKPTSPTKMYNAELVEVRSPGSWIEPSGYPLDIGAKRRNTERWRAILGTFQSPLVPVSVPADGSRQETSFSAYTTVIGHTQFLEVLSRLEWLAPGNFAPHLAYLQTASTTGASIEDWLILAPQLAPPQRRAGSVLGSPELSLFVRSRRRGPLFGAISGPAHRLAARALRASLPDRRGIALLYPVLEAGDAYQHTAYLSGTPVDPSQVSLAFTLLPPGDSKDEATPQPPLVRFRVKDSSLPDRPIIDR</sequence>
<dbReference type="RefSeq" id="WP_369265652.1">
    <property type="nucleotide sequence ID" value="NZ_CP163440.1"/>
</dbReference>
<accession>A0AB39SNZ9</accession>
<protein>
    <submittedName>
        <fullName evidence="2">Z1 domain-containing protein</fullName>
    </submittedName>
</protein>
<dbReference type="Pfam" id="PF10593">
    <property type="entry name" value="Z1"/>
    <property type="match status" value="1"/>
</dbReference>
<reference evidence="2" key="1">
    <citation type="submission" date="2024-07" db="EMBL/GenBank/DDBJ databases">
        <authorList>
            <person name="Yu S.T."/>
        </authorList>
    </citation>
    <scope>NUCLEOTIDE SEQUENCE</scope>
    <source>
        <strain evidence="2">R35</strain>
    </source>
</reference>
<gene>
    <name evidence="2" type="ORF">AB5J50_40595</name>
</gene>
<dbReference type="EMBL" id="CP163440">
    <property type="protein sequence ID" value="XDQ68905.1"/>
    <property type="molecule type" value="Genomic_DNA"/>
</dbReference>
<organism evidence="2">
    <name type="scientific">Streptomyces sp. R35</name>
    <dbReference type="NCBI Taxonomy" id="3238630"/>
    <lineage>
        <taxon>Bacteria</taxon>
        <taxon>Bacillati</taxon>
        <taxon>Actinomycetota</taxon>
        <taxon>Actinomycetes</taxon>
        <taxon>Kitasatosporales</taxon>
        <taxon>Streptomycetaceae</taxon>
        <taxon>Streptomyces</taxon>
    </lineage>
</organism>
<evidence type="ECO:0000313" key="2">
    <source>
        <dbReference type="EMBL" id="XDQ68905.1"/>
    </source>
</evidence>
<evidence type="ECO:0000259" key="1">
    <source>
        <dbReference type="Pfam" id="PF10593"/>
    </source>
</evidence>
<name>A0AB39SNZ9_9ACTN</name>
<feature type="domain" description="Putative endonuclease Z1" evidence="1">
    <location>
        <begin position="17"/>
        <end position="263"/>
    </location>
</feature>
<dbReference type="AlphaFoldDB" id="A0AB39SNZ9"/>